<proteinExistence type="inferred from homology"/>
<evidence type="ECO:0000256" key="5">
    <source>
        <dbReference type="ARBA" id="ARBA00022989"/>
    </source>
</evidence>
<evidence type="ECO:0000256" key="1">
    <source>
        <dbReference type="ARBA" id="ARBA00004651"/>
    </source>
</evidence>
<dbReference type="PANTHER" id="PTHR30193:SF37">
    <property type="entry name" value="INNER MEMBRANE ABC TRANSPORTER PERMEASE PROTEIN YCJO"/>
    <property type="match status" value="1"/>
</dbReference>
<evidence type="ECO:0000256" key="4">
    <source>
        <dbReference type="ARBA" id="ARBA00022692"/>
    </source>
</evidence>
<comment type="similarity">
    <text evidence="7">Belongs to the binding-protein-dependent transport system permease family.</text>
</comment>
<keyword evidence="2 7" id="KW-0813">Transport</keyword>
<dbReference type="InterPro" id="IPR035906">
    <property type="entry name" value="MetI-like_sf"/>
</dbReference>
<keyword evidence="4 7" id="KW-0812">Transmembrane</keyword>
<dbReference type="EMBL" id="JNVM01000009">
    <property type="protein sequence ID" value="KEQ25825.1"/>
    <property type="molecule type" value="Genomic_DNA"/>
</dbReference>
<sequence>MESVRNSHIQHHSRLSGRIAQSWRKNAIIYVFLVPVLLHFVVFQFAPLVFSFVLTFMDWPMIGEPSFAGLGNWERFLQDKLAWRSIWNTVLFSVYYIVPTMAFGLILALLVYSKVKLAGLFKGMFFLPVVTSFVILSGIWAWLFKGTDYGVVNHLLSYAGIEPQLFFSDSKQALPVLAALSIFKVCGSTMVYYYAGLQSIPGHLYEAAKMDGATGWRTFWSVTFPLLLPIHFYVAIITTIGSFQIFDSAFLLTGGGPDYSTTTIVYYLYQEGFTSLRFGYGSVLAYVLFFIIFTISLVQRKFLGKDVSYH</sequence>
<feature type="transmembrane region" description="Helical" evidence="7">
    <location>
        <begin position="173"/>
        <end position="195"/>
    </location>
</feature>
<evidence type="ECO:0000256" key="7">
    <source>
        <dbReference type="RuleBase" id="RU363032"/>
    </source>
</evidence>
<evidence type="ECO:0000256" key="2">
    <source>
        <dbReference type="ARBA" id="ARBA00022448"/>
    </source>
</evidence>
<dbReference type="CDD" id="cd06261">
    <property type="entry name" value="TM_PBP2"/>
    <property type="match status" value="1"/>
</dbReference>
<dbReference type="SUPFAM" id="SSF161098">
    <property type="entry name" value="MetI-like"/>
    <property type="match status" value="1"/>
</dbReference>
<feature type="domain" description="ABC transmembrane type-1" evidence="8">
    <location>
        <begin position="86"/>
        <end position="299"/>
    </location>
</feature>
<dbReference type="InterPro" id="IPR051393">
    <property type="entry name" value="ABC_transporter_permease"/>
</dbReference>
<dbReference type="PANTHER" id="PTHR30193">
    <property type="entry name" value="ABC TRANSPORTER PERMEASE PROTEIN"/>
    <property type="match status" value="1"/>
</dbReference>
<dbReference type="Proteomes" id="UP000028123">
    <property type="component" value="Unassembled WGS sequence"/>
</dbReference>
<dbReference type="Pfam" id="PF00528">
    <property type="entry name" value="BPD_transp_1"/>
    <property type="match status" value="1"/>
</dbReference>
<organism evidence="9 10">
    <name type="scientific">Paenibacillus tyrfis</name>
    <dbReference type="NCBI Taxonomy" id="1501230"/>
    <lineage>
        <taxon>Bacteria</taxon>
        <taxon>Bacillati</taxon>
        <taxon>Bacillota</taxon>
        <taxon>Bacilli</taxon>
        <taxon>Bacillales</taxon>
        <taxon>Paenibacillaceae</taxon>
        <taxon>Paenibacillus</taxon>
    </lineage>
</organism>
<feature type="transmembrane region" description="Helical" evidence="7">
    <location>
        <begin position="226"/>
        <end position="246"/>
    </location>
</feature>
<feature type="transmembrane region" description="Helical" evidence="7">
    <location>
        <begin position="124"/>
        <end position="143"/>
    </location>
</feature>
<dbReference type="Gene3D" id="1.10.3720.10">
    <property type="entry name" value="MetI-like"/>
    <property type="match status" value="1"/>
</dbReference>
<evidence type="ECO:0000259" key="8">
    <source>
        <dbReference type="PROSITE" id="PS50928"/>
    </source>
</evidence>
<protein>
    <submittedName>
        <fullName evidence="9">ABC transporter permease</fullName>
    </submittedName>
</protein>
<feature type="transmembrane region" description="Helical" evidence="7">
    <location>
        <begin position="278"/>
        <end position="298"/>
    </location>
</feature>
<dbReference type="InterPro" id="IPR000515">
    <property type="entry name" value="MetI-like"/>
</dbReference>
<keyword evidence="5 7" id="KW-1133">Transmembrane helix</keyword>
<evidence type="ECO:0000313" key="10">
    <source>
        <dbReference type="Proteomes" id="UP000028123"/>
    </source>
</evidence>
<feature type="transmembrane region" description="Helical" evidence="7">
    <location>
        <begin position="27"/>
        <end position="57"/>
    </location>
</feature>
<keyword evidence="3" id="KW-1003">Cell membrane</keyword>
<comment type="caution">
    <text evidence="9">The sequence shown here is derived from an EMBL/GenBank/DDBJ whole genome shotgun (WGS) entry which is preliminary data.</text>
</comment>
<keyword evidence="10" id="KW-1185">Reference proteome</keyword>
<gene>
    <name evidence="9" type="ORF">ET33_37270</name>
</gene>
<dbReference type="GO" id="GO:0005886">
    <property type="term" value="C:plasma membrane"/>
    <property type="evidence" value="ECO:0007669"/>
    <property type="project" value="UniProtKB-SubCell"/>
</dbReference>
<evidence type="ECO:0000256" key="6">
    <source>
        <dbReference type="ARBA" id="ARBA00023136"/>
    </source>
</evidence>
<dbReference type="GO" id="GO:0055085">
    <property type="term" value="P:transmembrane transport"/>
    <property type="evidence" value="ECO:0007669"/>
    <property type="project" value="InterPro"/>
</dbReference>
<reference evidence="9 10" key="1">
    <citation type="submission" date="2014-06" db="EMBL/GenBank/DDBJ databases">
        <title>Draft genome sequence of Paenibacillus sp. MSt1.</title>
        <authorList>
            <person name="Aw Y.K."/>
            <person name="Ong K.S."/>
            <person name="Gan H.M."/>
            <person name="Lee S.M."/>
        </authorList>
    </citation>
    <scope>NUCLEOTIDE SEQUENCE [LARGE SCALE GENOMIC DNA]</scope>
    <source>
        <strain evidence="9 10">MSt1</strain>
    </source>
</reference>
<keyword evidence="6 7" id="KW-0472">Membrane</keyword>
<feature type="transmembrane region" description="Helical" evidence="7">
    <location>
        <begin position="86"/>
        <end position="112"/>
    </location>
</feature>
<name>A0A081P552_9BACL</name>
<evidence type="ECO:0000313" key="9">
    <source>
        <dbReference type="EMBL" id="KEQ25825.1"/>
    </source>
</evidence>
<evidence type="ECO:0000256" key="3">
    <source>
        <dbReference type="ARBA" id="ARBA00022475"/>
    </source>
</evidence>
<dbReference type="eggNOG" id="COG1175">
    <property type="taxonomic scope" value="Bacteria"/>
</dbReference>
<dbReference type="AlphaFoldDB" id="A0A081P552"/>
<comment type="subcellular location">
    <subcellularLocation>
        <location evidence="1 7">Cell membrane</location>
        <topology evidence="1 7">Multi-pass membrane protein</topology>
    </subcellularLocation>
</comment>
<accession>A0A081P552</accession>
<dbReference type="RefSeq" id="WP_051775264.1">
    <property type="nucleotide sequence ID" value="NZ_JNVM01000009.1"/>
</dbReference>
<dbReference type="PROSITE" id="PS50928">
    <property type="entry name" value="ABC_TM1"/>
    <property type="match status" value="1"/>
</dbReference>
<dbReference type="OrthoDB" id="9788108at2"/>